<reference evidence="3" key="1">
    <citation type="journal article" date="2013" name="Nature">
        <title>Draft genome of the wheat A-genome progenitor Triticum urartu.</title>
        <authorList>
            <person name="Ling H.Q."/>
            <person name="Zhao S."/>
            <person name="Liu D."/>
            <person name="Wang J."/>
            <person name="Sun H."/>
            <person name="Zhang C."/>
            <person name="Fan H."/>
            <person name="Li D."/>
            <person name="Dong L."/>
            <person name="Tao Y."/>
            <person name="Gao C."/>
            <person name="Wu H."/>
            <person name="Li Y."/>
            <person name="Cui Y."/>
            <person name="Guo X."/>
            <person name="Zheng S."/>
            <person name="Wang B."/>
            <person name="Yu K."/>
            <person name="Liang Q."/>
            <person name="Yang W."/>
            <person name="Lou X."/>
            <person name="Chen J."/>
            <person name="Feng M."/>
            <person name="Jian J."/>
            <person name="Zhang X."/>
            <person name="Luo G."/>
            <person name="Jiang Y."/>
            <person name="Liu J."/>
            <person name="Wang Z."/>
            <person name="Sha Y."/>
            <person name="Zhang B."/>
            <person name="Wu H."/>
            <person name="Tang D."/>
            <person name="Shen Q."/>
            <person name="Xue P."/>
            <person name="Zou S."/>
            <person name="Wang X."/>
            <person name="Liu X."/>
            <person name="Wang F."/>
            <person name="Yang Y."/>
            <person name="An X."/>
            <person name="Dong Z."/>
            <person name="Zhang K."/>
            <person name="Zhang X."/>
            <person name="Luo M.C."/>
            <person name="Dvorak J."/>
            <person name="Tong Y."/>
            <person name="Wang J."/>
            <person name="Yang H."/>
            <person name="Li Z."/>
            <person name="Wang D."/>
            <person name="Zhang A."/>
            <person name="Wang J."/>
        </authorList>
    </citation>
    <scope>NUCLEOTIDE SEQUENCE</scope>
    <source>
        <strain evidence="3">cv. G1812</strain>
    </source>
</reference>
<dbReference type="Gene3D" id="3.80.10.10">
    <property type="entry name" value="Ribonuclease Inhibitor"/>
    <property type="match status" value="1"/>
</dbReference>
<dbReference type="Proteomes" id="UP000015106">
    <property type="component" value="Chromosome 6"/>
</dbReference>
<feature type="domain" description="F-box" evidence="1">
    <location>
        <begin position="7"/>
        <end position="54"/>
    </location>
</feature>
<dbReference type="InterPro" id="IPR044997">
    <property type="entry name" value="F-box_plant"/>
</dbReference>
<dbReference type="Gramene" id="TuG1812G0600001571.01.T01">
    <property type="protein sequence ID" value="TuG1812G0600001571.01.T01"/>
    <property type="gene ID" value="TuG1812G0600001571.01"/>
</dbReference>
<dbReference type="InterPro" id="IPR036047">
    <property type="entry name" value="F-box-like_dom_sf"/>
</dbReference>
<organism evidence="2 3">
    <name type="scientific">Triticum urartu</name>
    <name type="common">Red wild einkorn</name>
    <name type="synonym">Crithodium urartu</name>
    <dbReference type="NCBI Taxonomy" id="4572"/>
    <lineage>
        <taxon>Eukaryota</taxon>
        <taxon>Viridiplantae</taxon>
        <taxon>Streptophyta</taxon>
        <taxon>Embryophyta</taxon>
        <taxon>Tracheophyta</taxon>
        <taxon>Spermatophyta</taxon>
        <taxon>Magnoliopsida</taxon>
        <taxon>Liliopsida</taxon>
        <taxon>Poales</taxon>
        <taxon>Poaceae</taxon>
        <taxon>BOP clade</taxon>
        <taxon>Pooideae</taxon>
        <taxon>Triticodae</taxon>
        <taxon>Triticeae</taxon>
        <taxon>Triticinae</taxon>
        <taxon>Triticum</taxon>
    </lineage>
</organism>
<dbReference type="SUPFAM" id="SSF52047">
    <property type="entry name" value="RNI-like"/>
    <property type="match status" value="1"/>
</dbReference>
<protein>
    <recommendedName>
        <fullName evidence="1">F-box domain-containing protein</fullName>
    </recommendedName>
</protein>
<dbReference type="Pfam" id="PF00646">
    <property type="entry name" value="F-box"/>
    <property type="match status" value="1"/>
</dbReference>
<accession>A0A8R7QPC7</accession>
<name>A0A8R7QPC7_TRIUA</name>
<evidence type="ECO:0000313" key="2">
    <source>
        <dbReference type="EnsemblPlants" id="TuG1812G0600001571.01.T01"/>
    </source>
</evidence>
<dbReference type="InterPro" id="IPR001810">
    <property type="entry name" value="F-box_dom"/>
</dbReference>
<sequence length="529" mass="60231">MAEGNEDDRLSKLPDDLLLNIVERLDIADASRTTILSRRWKDVPARLSKVIIRAGSFESKHTMSKLTKDDIVRSNTTILDATRSILERRAGSLYTIQLLCMQFYLGDESIFIGQTVANSIATQKVASVDFTILTKVRRNCTKDELLTNGRQFMSFFDSCPNTFGCLARLTLENLRLGESAFPKIFSICKQLEFLFLHNCDMGIQSLLEVEHLQLSELVIASGCFKRVHWAPKLTIVKFSIFRSKDDPFCLGYVPLLQTVSIINTALSWHKMFKLSELLGKTAISNLHLNFRSEKIWVKPEGRRQLLPVFHKLRIVNLLNIPEECDLTWTMFLLEGAPNLKELRIVVRDHLCLVVTGEQRKNGAFSEEKDKGLEWEPSASDFKHHNLAGLSIYGRFQAEDKLVSYARSIMQAAVNLEDIKLYKSPVCQRCKHMRQEWTLEEKSSLGYKIKEGMPSLVRIHFPSLGEVFFRRNNTLGLQAAADRNCCIMHGLIVTVEPFQSDGTVKEDNVLLSLLLSIFCPVEIVDISLIR</sequence>
<evidence type="ECO:0000313" key="3">
    <source>
        <dbReference type="Proteomes" id="UP000015106"/>
    </source>
</evidence>
<dbReference type="EnsemblPlants" id="TuG1812G0600001571.01.T01">
    <property type="protein sequence ID" value="TuG1812G0600001571.01.T01"/>
    <property type="gene ID" value="TuG1812G0600001571.01"/>
</dbReference>
<dbReference type="InterPro" id="IPR032675">
    <property type="entry name" value="LRR_dom_sf"/>
</dbReference>
<dbReference type="AlphaFoldDB" id="A0A8R7QPC7"/>
<evidence type="ECO:0000259" key="1">
    <source>
        <dbReference type="PROSITE" id="PS50181"/>
    </source>
</evidence>
<dbReference type="PANTHER" id="PTHR32153">
    <property type="entry name" value="OJ000223_09.16 PROTEIN"/>
    <property type="match status" value="1"/>
</dbReference>
<reference evidence="2" key="3">
    <citation type="submission" date="2022-06" db="UniProtKB">
        <authorList>
            <consortium name="EnsemblPlants"/>
        </authorList>
    </citation>
    <scope>IDENTIFICATION</scope>
</reference>
<dbReference type="SUPFAM" id="SSF81383">
    <property type="entry name" value="F-box domain"/>
    <property type="match status" value="1"/>
</dbReference>
<keyword evidence="3" id="KW-1185">Reference proteome</keyword>
<proteinExistence type="predicted"/>
<reference evidence="2" key="2">
    <citation type="submission" date="2018-03" db="EMBL/GenBank/DDBJ databases">
        <title>The Triticum urartu genome reveals the dynamic nature of wheat genome evolution.</title>
        <authorList>
            <person name="Ling H."/>
            <person name="Ma B."/>
            <person name="Shi X."/>
            <person name="Liu H."/>
            <person name="Dong L."/>
            <person name="Sun H."/>
            <person name="Cao Y."/>
            <person name="Gao Q."/>
            <person name="Zheng S."/>
            <person name="Li Y."/>
            <person name="Yu Y."/>
            <person name="Du H."/>
            <person name="Qi M."/>
            <person name="Li Y."/>
            <person name="Yu H."/>
            <person name="Cui Y."/>
            <person name="Wang N."/>
            <person name="Chen C."/>
            <person name="Wu H."/>
            <person name="Zhao Y."/>
            <person name="Zhang J."/>
            <person name="Li Y."/>
            <person name="Zhou W."/>
            <person name="Zhang B."/>
            <person name="Hu W."/>
            <person name="Eijk M."/>
            <person name="Tang J."/>
            <person name="Witsenboer H."/>
            <person name="Zhao S."/>
            <person name="Li Z."/>
            <person name="Zhang A."/>
            <person name="Wang D."/>
            <person name="Liang C."/>
        </authorList>
    </citation>
    <scope>NUCLEOTIDE SEQUENCE [LARGE SCALE GENOMIC DNA]</scope>
    <source>
        <strain evidence="2">cv. G1812</strain>
    </source>
</reference>
<dbReference type="PROSITE" id="PS50181">
    <property type="entry name" value="FBOX"/>
    <property type="match status" value="1"/>
</dbReference>